<dbReference type="AlphaFoldDB" id="A0AA46YJ64"/>
<protein>
    <submittedName>
        <fullName evidence="7">ABC transporter permease</fullName>
    </submittedName>
</protein>
<evidence type="ECO:0000256" key="5">
    <source>
        <dbReference type="ARBA" id="ARBA00023136"/>
    </source>
</evidence>
<feature type="transmembrane region" description="Helical" evidence="6">
    <location>
        <begin position="179"/>
        <end position="197"/>
    </location>
</feature>
<organism evidence="7 8">
    <name type="scientific">Solicola gregarius</name>
    <dbReference type="NCBI Taxonomy" id="2908642"/>
    <lineage>
        <taxon>Bacteria</taxon>
        <taxon>Bacillati</taxon>
        <taxon>Actinomycetota</taxon>
        <taxon>Actinomycetes</taxon>
        <taxon>Propionibacteriales</taxon>
        <taxon>Nocardioidaceae</taxon>
        <taxon>Solicola</taxon>
    </lineage>
</organism>
<dbReference type="Pfam" id="PF02653">
    <property type="entry name" value="BPD_transp_2"/>
    <property type="match status" value="1"/>
</dbReference>
<feature type="transmembrane region" description="Helical" evidence="6">
    <location>
        <begin position="354"/>
        <end position="372"/>
    </location>
</feature>
<keyword evidence="3 6" id="KW-0812">Transmembrane</keyword>
<feature type="transmembrane region" description="Helical" evidence="6">
    <location>
        <begin position="274"/>
        <end position="295"/>
    </location>
</feature>
<dbReference type="Proteomes" id="UP001164390">
    <property type="component" value="Chromosome"/>
</dbReference>
<evidence type="ECO:0000313" key="7">
    <source>
        <dbReference type="EMBL" id="UYM03957.1"/>
    </source>
</evidence>
<dbReference type="PANTHER" id="PTHR47089">
    <property type="entry name" value="ABC TRANSPORTER, PERMEASE PROTEIN"/>
    <property type="match status" value="1"/>
</dbReference>
<dbReference type="EMBL" id="CP094970">
    <property type="protein sequence ID" value="UYM03957.1"/>
    <property type="molecule type" value="Genomic_DNA"/>
</dbReference>
<dbReference type="RefSeq" id="WP_271632599.1">
    <property type="nucleotide sequence ID" value="NZ_CP094970.1"/>
</dbReference>
<proteinExistence type="predicted"/>
<sequence>MSEQETAEPSRPKQQARPSVVSEWIPTVWLTFLSIVLALVVGAVLIVVSSDEVISSLDYFFSYPWDTISAAGEAIVDSYWALLDGSFGSGNAIASTLERAAPLACAGLGVTLAFRVGLFNIGAQGQIISGSICAAYVGFTWDLPPVLHLIVALFAGLLGGAIWGGIVGVLKSQTGAHEVIVTIMLNYVALAILRWLLTLNDFQVPGSNNPKSPVVDGSASFPDFLGVHSGVFVALLAAVGVWWLLSRSTLGFEMRAVGANPAASRTAGMSVARAYTLAMVIAGLLAGLAGTQQVLGHDDPLTDGIAGSLGFDAITVSLLGRATPSGTVLAAVLFGALSTGGRQMQASTGTPLDLTTVLQAMIVLFVAAPALVRSVFRVRAAEGGGAVLAKGWNA</sequence>
<keyword evidence="8" id="KW-1185">Reference proteome</keyword>
<keyword evidence="4 6" id="KW-1133">Transmembrane helix</keyword>
<dbReference type="CDD" id="cd06580">
    <property type="entry name" value="TM_PBP1_transp_TpRbsC_like"/>
    <property type="match status" value="1"/>
</dbReference>
<gene>
    <name evidence="7" type="ORF">L0C25_15560</name>
</gene>
<feature type="transmembrane region" description="Helical" evidence="6">
    <location>
        <begin position="225"/>
        <end position="245"/>
    </location>
</feature>
<evidence type="ECO:0000256" key="4">
    <source>
        <dbReference type="ARBA" id="ARBA00022989"/>
    </source>
</evidence>
<feature type="transmembrane region" description="Helical" evidence="6">
    <location>
        <begin position="118"/>
        <end position="139"/>
    </location>
</feature>
<dbReference type="GO" id="GO:0022857">
    <property type="term" value="F:transmembrane transporter activity"/>
    <property type="evidence" value="ECO:0007669"/>
    <property type="project" value="InterPro"/>
</dbReference>
<evidence type="ECO:0000256" key="1">
    <source>
        <dbReference type="ARBA" id="ARBA00004651"/>
    </source>
</evidence>
<dbReference type="GO" id="GO:0005886">
    <property type="term" value="C:plasma membrane"/>
    <property type="evidence" value="ECO:0007669"/>
    <property type="project" value="UniProtKB-SubCell"/>
</dbReference>
<keyword evidence="2" id="KW-1003">Cell membrane</keyword>
<evidence type="ECO:0000256" key="6">
    <source>
        <dbReference type="SAM" id="Phobius"/>
    </source>
</evidence>
<evidence type="ECO:0000256" key="2">
    <source>
        <dbReference type="ARBA" id="ARBA00022475"/>
    </source>
</evidence>
<evidence type="ECO:0000313" key="8">
    <source>
        <dbReference type="Proteomes" id="UP001164390"/>
    </source>
</evidence>
<comment type="subcellular location">
    <subcellularLocation>
        <location evidence="1">Cell membrane</location>
        <topology evidence="1">Multi-pass membrane protein</topology>
    </subcellularLocation>
</comment>
<accession>A0AA46YJ64</accession>
<feature type="transmembrane region" description="Helical" evidence="6">
    <location>
        <begin position="145"/>
        <end position="167"/>
    </location>
</feature>
<name>A0AA46YJ64_9ACTN</name>
<dbReference type="PANTHER" id="PTHR47089:SF1">
    <property type="entry name" value="GUANOSINE ABC TRANSPORTER PERMEASE PROTEIN NUPP"/>
    <property type="match status" value="1"/>
</dbReference>
<reference evidence="7" key="1">
    <citation type="submission" date="2022-01" db="EMBL/GenBank/DDBJ databases">
        <title>Nocardioidaceae gen. sp. A5X3R13.</title>
        <authorList>
            <person name="Lopez Marin M.A."/>
            <person name="Uhlik O."/>
        </authorList>
    </citation>
    <scope>NUCLEOTIDE SEQUENCE</scope>
    <source>
        <strain evidence="7">A5X3R13</strain>
    </source>
</reference>
<dbReference type="InterPro" id="IPR001851">
    <property type="entry name" value="ABC_transp_permease"/>
</dbReference>
<keyword evidence="5 6" id="KW-0472">Membrane</keyword>
<feature type="transmembrane region" description="Helical" evidence="6">
    <location>
        <begin position="28"/>
        <end position="48"/>
    </location>
</feature>
<dbReference type="KEGG" id="sgrg:L0C25_15560"/>
<evidence type="ECO:0000256" key="3">
    <source>
        <dbReference type="ARBA" id="ARBA00022692"/>
    </source>
</evidence>